<gene>
    <name evidence="3" type="ORF">BJ878DRAFT_483615</name>
</gene>
<comment type="caution">
    <text evidence="3">The sequence shown here is derived from an EMBL/GenBank/DDBJ whole genome shotgun (WGS) entry which is preliminary data.</text>
</comment>
<dbReference type="Proteomes" id="UP000887226">
    <property type="component" value="Unassembled WGS sequence"/>
</dbReference>
<protein>
    <submittedName>
        <fullName evidence="3">Uncharacterized protein</fullName>
    </submittedName>
</protein>
<feature type="compositionally biased region" description="Low complexity" evidence="1">
    <location>
        <begin position="57"/>
        <end position="66"/>
    </location>
</feature>
<evidence type="ECO:0000313" key="4">
    <source>
        <dbReference type="Proteomes" id="UP000887226"/>
    </source>
</evidence>
<keyword evidence="4" id="KW-1185">Reference proteome</keyword>
<feature type="region of interest" description="Disordered" evidence="1">
    <location>
        <begin position="47"/>
        <end position="113"/>
    </location>
</feature>
<dbReference type="EMBL" id="MU254368">
    <property type="protein sequence ID" value="KAG9240693.1"/>
    <property type="molecule type" value="Genomic_DNA"/>
</dbReference>
<name>A0A9P7YX34_9HELO</name>
<accession>A0A9P7YX34</accession>
<evidence type="ECO:0000256" key="1">
    <source>
        <dbReference type="SAM" id="MobiDB-lite"/>
    </source>
</evidence>
<sequence>MQLYHHRYHARRRADNTQRAYGIPEAIEVIGTIGLLYMLWSQERLEKPEKLKDTRSRSSPRVRSTSEGCTPWWSKGGLRTRTPLDNPEPYGSEPKKLEPHKSGSANKHQQLDQRHCQTNVLERWSVEGLEAKDAAAERGVTNIDAREIVRPSRRGGIGSYRDLELAASGVAFGVTLAITKSMMLG</sequence>
<feature type="transmembrane region" description="Helical" evidence="2">
    <location>
        <begin position="21"/>
        <end position="40"/>
    </location>
</feature>
<proteinExistence type="predicted"/>
<feature type="compositionally biased region" description="Basic and acidic residues" evidence="1">
    <location>
        <begin position="47"/>
        <end position="56"/>
    </location>
</feature>
<keyword evidence="2" id="KW-1133">Transmembrane helix</keyword>
<evidence type="ECO:0000313" key="3">
    <source>
        <dbReference type="EMBL" id="KAG9240693.1"/>
    </source>
</evidence>
<keyword evidence="2" id="KW-0812">Transmembrane</keyword>
<dbReference type="AlphaFoldDB" id="A0A9P7YX34"/>
<reference evidence="3" key="1">
    <citation type="journal article" date="2021" name="IMA Fungus">
        <title>Genomic characterization of three marine fungi, including Emericellopsis atlantica sp. nov. with signatures of a generalist lifestyle and marine biomass degradation.</title>
        <authorList>
            <person name="Hagestad O.C."/>
            <person name="Hou L."/>
            <person name="Andersen J.H."/>
            <person name="Hansen E.H."/>
            <person name="Altermark B."/>
            <person name="Li C."/>
            <person name="Kuhnert E."/>
            <person name="Cox R.J."/>
            <person name="Crous P.W."/>
            <person name="Spatafora J.W."/>
            <person name="Lail K."/>
            <person name="Amirebrahimi M."/>
            <person name="Lipzen A."/>
            <person name="Pangilinan J."/>
            <person name="Andreopoulos W."/>
            <person name="Hayes R.D."/>
            <person name="Ng V."/>
            <person name="Grigoriev I.V."/>
            <person name="Jackson S.A."/>
            <person name="Sutton T.D.S."/>
            <person name="Dobson A.D.W."/>
            <person name="Rama T."/>
        </authorList>
    </citation>
    <scope>NUCLEOTIDE SEQUENCE</scope>
    <source>
        <strain evidence="3">TRa3180A</strain>
    </source>
</reference>
<keyword evidence="2" id="KW-0472">Membrane</keyword>
<organism evidence="3 4">
    <name type="scientific">Calycina marina</name>
    <dbReference type="NCBI Taxonomy" id="1763456"/>
    <lineage>
        <taxon>Eukaryota</taxon>
        <taxon>Fungi</taxon>
        <taxon>Dikarya</taxon>
        <taxon>Ascomycota</taxon>
        <taxon>Pezizomycotina</taxon>
        <taxon>Leotiomycetes</taxon>
        <taxon>Helotiales</taxon>
        <taxon>Pezizellaceae</taxon>
        <taxon>Calycina</taxon>
    </lineage>
</organism>
<evidence type="ECO:0000256" key="2">
    <source>
        <dbReference type="SAM" id="Phobius"/>
    </source>
</evidence>